<reference evidence="4" key="1">
    <citation type="submission" date="2023-08" db="EMBL/GenBank/DDBJ databases">
        <title>Rhodospirillaceae gen. nov., a novel taxon isolated from the Yangtze River Yuezi River estuary sludge.</title>
        <authorList>
            <person name="Ruan L."/>
        </authorList>
    </citation>
    <scope>NUCLEOTIDE SEQUENCE [LARGE SCALE GENOMIC DNA]</scope>
    <source>
        <strain evidence="4">R-7</strain>
    </source>
</reference>
<dbReference type="RefSeq" id="WP_379954511.1">
    <property type="nucleotide sequence ID" value="NZ_JAUYVI010000002.1"/>
</dbReference>
<feature type="domain" description="ABC1 atypical kinase-like" evidence="2">
    <location>
        <begin position="84"/>
        <end position="327"/>
    </location>
</feature>
<evidence type="ECO:0000256" key="1">
    <source>
        <dbReference type="ARBA" id="ARBA00009670"/>
    </source>
</evidence>
<dbReference type="InterPro" id="IPR004147">
    <property type="entry name" value="ABC1_dom"/>
</dbReference>
<gene>
    <name evidence="3" type="ORF">Q8A70_05500</name>
</gene>
<evidence type="ECO:0000313" key="4">
    <source>
        <dbReference type="Proteomes" id="UP001230156"/>
    </source>
</evidence>
<dbReference type="Pfam" id="PF03109">
    <property type="entry name" value="ABC1"/>
    <property type="match status" value="1"/>
</dbReference>
<dbReference type="PANTHER" id="PTHR10566:SF113">
    <property type="entry name" value="PROTEIN ACTIVITY OF BC1 COMPLEX KINASE 7, CHLOROPLASTIC"/>
    <property type="match status" value="1"/>
</dbReference>
<evidence type="ECO:0000313" key="3">
    <source>
        <dbReference type="EMBL" id="MDQ7247107.1"/>
    </source>
</evidence>
<name>A0ABU0YIQ6_9PROT</name>
<evidence type="ECO:0000259" key="2">
    <source>
        <dbReference type="Pfam" id="PF03109"/>
    </source>
</evidence>
<sequence length="452" mass="51094">MADKEANTLGGRVRRYAKVGRAMAGLGARMAGSRYLGIKIDRAEHAAELKTALGGLKGPLMKVAQIMATIPDALPREYVQELQQLQSNAPAMGWPFVKRRMAAELGEGWQQRFKDFSHEAGAAASLGQVHQAHAKDGKLLACKLQYPDMKSAVEADLRQLKLIFRIYERADKAIETNEIHAEIADRLREELDYELEARHMALYRLMLADEPNVHLPEPMLELTTKRLLTMTWISGEPLMTFLEQKPSSELRNKVAFNMFRAWYVPFYEYGVIHGDPHLGNYTVRPASAKDAGDVNLLDFGCVRVFEPKFVKGVIDLYFALLNDDRDLAVHAYESWGFKGLSKDVIDVLNRWAHFVYGPLLEDKARRIQDAETGIYGREVAEGVHADLRRLGPVTPPKEFVFMDRAAIGLGSVFMHLKAEINWYRLFHELIEDFDVKALEKRQKAALKKAGVG</sequence>
<keyword evidence="4" id="KW-1185">Reference proteome</keyword>
<organism evidence="3 4">
    <name type="scientific">Dongia sedimenti</name>
    <dbReference type="NCBI Taxonomy" id="3064282"/>
    <lineage>
        <taxon>Bacteria</taxon>
        <taxon>Pseudomonadati</taxon>
        <taxon>Pseudomonadota</taxon>
        <taxon>Alphaproteobacteria</taxon>
        <taxon>Rhodospirillales</taxon>
        <taxon>Dongiaceae</taxon>
        <taxon>Dongia</taxon>
    </lineage>
</organism>
<comment type="similarity">
    <text evidence="1">Belongs to the protein kinase superfamily. ADCK protein kinase family.</text>
</comment>
<accession>A0ABU0YIQ6</accession>
<proteinExistence type="inferred from homology"/>
<dbReference type="InterPro" id="IPR034646">
    <property type="entry name" value="ADCK3_dom"/>
</dbReference>
<dbReference type="EMBL" id="JAUYVI010000002">
    <property type="protein sequence ID" value="MDQ7247107.1"/>
    <property type="molecule type" value="Genomic_DNA"/>
</dbReference>
<dbReference type="CDD" id="cd13970">
    <property type="entry name" value="ABC1_ADCK3"/>
    <property type="match status" value="1"/>
</dbReference>
<protein>
    <submittedName>
        <fullName evidence="3">AarF/UbiB family protein</fullName>
    </submittedName>
</protein>
<comment type="caution">
    <text evidence="3">The sequence shown here is derived from an EMBL/GenBank/DDBJ whole genome shotgun (WGS) entry which is preliminary data.</text>
</comment>
<dbReference type="InterPro" id="IPR011009">
    <property type="entry name" value="Kinase-like_dom_sf"/>
</dbReference>
<dbReference type="InterPro" id="IPR050154">
    <property type="entry name" value="UbiB_kinase"/>
</dbReference>
<dbReference type="PANTHER" id="PTHR10566">
    <property type="entry name" value="CHAPERONE-ACTIVITY OF BC1 COMPLEX CABC1 -RELATED"/>
    <property type="match status" value="1"/>
</dbReference>
<dbReference type="Proteomes" id="UP001230156">
    <property type="component" value="Unassembled WGS sequence"/>
</dbReference>
<dbReference type="SUPFAM" id="SSF56112">
    <property type="entry name" value="Protein kinase-like (PK-like)"/>
    <property type="match status" value="1"/>
</dbReference>